<dbReference type="GeneID" id="72428017"/>
<name>I4WW24_9GAMM</name>
<dbReference type="AlphaFoldDB" id="I4WW24"/>
<dbReference type="EMBL" id="CP003470">
    <property type="protein sequence ID" value="AGG90464.1"/>
    <property type="molecule type" value="Genomic_DNA"/>
</dbReference>
<dbReference type="HOGENOM" id="CLU_031117_0_0_6"/>
<protein>
    <recommendedName>
        <fullName evidence="3">DUF3375 domain-containing protein</fullName>
    </recommendedName>
</protein>
<evidence type="ECO:0000313" key="1">
    <source>
        <dbReference type="EMBL" id="AGG90464.1"/>
    </source>
</evidence>
<gene>
    <name evidence="1" type="ORF">R2APBS1_3401</name>
</gene>
<dbReference type="Proteomes" id="UP000011859">
    <property type="component" value="Chromosome"/>
</dbReference>
<organism evidence="1 2">
    <name type="scientific">Rhodanobacter denitrificans</name>
    <dbReference type="NCBI Taxonomy" id="666685"/>
    <lineage>
        <taxon>Bacteria</taxon>
        <taxon>Pseudomonadati</taxon>
        <taxon>Pseudomonadota</taxon>
        <taxon>Gammaproteobacteria</taxon>
        <taxon>Lysobacterales</taxon>
        <taxon>Rhodanobacteraceae</taxon>
        <taxon>Rhodanobacter</taxon>
    </lineage>
</organism>
<accession>I4WW24</accession>
<dbReference type="KEGG" id="rhd:R2APBS1_3401"/>
<accession>M4NHV8</accession>
<dbReference type="Pfam" id="PF11855">
    <property type="entry name" value="DUF3375"/>
    <property type="match status" value="1"/>
</dbReference>
<evidence type="ECO:0000313" key="2">
    <source>
        <dbReference type="Proteomes" id="UP000011859"/>
    </source>
</evidence>
<dbReference type="PATRIC" id="fig|666685.9.peg.1316"/>
<dbReference type="RefSeq" id="WP_007509629.1">
    <property type="nucleotide sequence ID" value="NC_020541.1"/>
</dbReference>
<evidence type="ECO:0008006" key="3">
    <source>
        <dbReference type="Google" id="ProtNLM"/>
    </source>
</evidence>
<proteinExistence type="predicted"/>
<dbReference type="STRING" id="666685.R2APBS1_3401"/>
<dbReference type="OrthoDB" id="138803at2"/>
<dbReference type="eggNOG" id="COG4942">
    <property type="taxonomic scope" value="Bacteria"/>
</dbReference>
<reference evidence="1 2" key="1">
    <citation type="submission" date="2012-04" db="EMBL/GenBank/DDBJ databases">
        <title>Complete genome of Rhodanobacter sp. 2APBS1.</title>
        <authorList>
            <consortium name="US DOE Joint Genome Institute"/>
            <person name="Huntemann M."/>
            <person name="Wei C.-L."/>
            <person name="Han J."/>
            <person name="Detter J.C."/>
            <person name="Han C."/>
            <person name="Tapia R."/>
            <person name="Munk A.C.C."/>
            <person name="Chen A."/>
            <person name="Krypides N."/>
            <person name="Mavromatis K."/>
            <person name="Markowitz V."/>
            <person name="Szeto E."/>
            <person name="Ivanova N."/>
            <person name="Mikhailova N."/>
            <person name="Ovchinnikova G."/>
            <person name="Pagani I."/>
            <person name="Pati A."/>
            <person name="Goodwin L."/>
            <person name="Peters L."/>
            <person name="Pitluck S."/>
            <person name="Woyke T."/>
            <person name="Prakash O."/>
            <person name="Elkins J."/>
            <person name="Brown S."/>
            <person name="Palumbo A."/>
            <person name="Hemme C."/>
            <person name="Zhou J."/>
            <person name="Watson D."/>
            <person name="Jardine P."/>
            <person name="Kostka J."/>
            <person name="Green S."/>
        </authorList>
    </citation>
    <scope>NUCLEOTIDE SEQUENCE [LARGE SCALE GENOMIC DNA]</scope>
    <source>
        <strain evidence="1 2">2APBS1</strain>
    </source>
</reference>
<dbReference type="InterPro" id="IPR021804">
    <property type="entry name" value="DUF3375"/>
</dbReference>
<sequence>MTLDFATLDALRTRHPAWTLLRSDHAALVASFLHRTFVASNVRVMAAADLAEALEDELYALRQQLGDGSFPKPARDYLNDWAASDKSWLRKFYQPGTDEPQFDLTPGTEKAIAWLGQLAERSFVGTESRLLTLFELLKQMSEGTESDPAKRIAELHRKRDEIDAEIAQVIAGNVPLLDDAAVKDRFQQFMQLARELLTDFREVESNFRQLDRRVRERIALWEGSKGALLQEIMGERDAIGDSDQGRSFRAFWDFLMSSRRQEELTELLERVLSLSPVADLRPDARTRRVHYDWLEAGEHTQRTVALLSQQLRRFLDDQAWLENRRIMDILHGIESKALALRQAPPPGEVMAIAEPAASIDLAMERPLHAPAFKSVIADIALQEDDDDVDPSALYEQIVIDKARLVRHIRQTLQARGQITLRELIEGQALQQGLAELVAYLQLGSEAFKTVVDESVIEPIAWQAVARDGSALRRQARLPRILFVR</sequence>
<keyword evidence="2" id="KW-1185">Reference proteome</keyword>